<reference evidence="1 2" key="1">
    <citation type="submission" date="2016-10" db="EMBL/GenBank/DDBJ databases">
        <authorList>
            <person name="Varghese N."/>
            <person name="Submissions S."/>
        </authorList>
    </citation>
    <scope>NUCLEOTIDE SEQUENCE [LARGE SCALE GENOMIC DNA]</scope>
    <source>
        <strain evidence="1 2">22B</strain>
    </source>
</reference>
<dbReference type="InterPro" id="IPR018775">
    <property type="entry name" value="RlaP"/>
</dbReference>
<dbReference type="Pfam" id="PF10127">
    <property type="entry name" value="RlaP"/>
    <property type="match status" value="1"/>
</dbReference>
<name>A0A662Z8Q3_9GAMM</name>
<dbReference type="PANTHER" id="PTHR34817">
    <property type="entry name" value="NUCLEOTIDYLTRANSFERASE"/>
    <property type="match status" value="1"/>
</dbReference>
<protein>
    <recommendedName>
        <fullName evidence="3">Nucleotidyltransferase</fullName>
    </recommendedName>
</protein>
<dbReference type="Proteomes" id="UP000243374">
    <property type="component" value="Unassembled WGS sequence"/>
</dbReference>
<evidence type="ECO:0000313" key="2">
    <source>
        <dbReference type="Proteomes" id="UP000243374"/>
    </source>
</evidence>
<dbReference type="PANTHER" id="PTHR34817:SF2">
    <property type="entry name" value="NUCLEOTIDYLTRANSFERASE"/>
    <property type="match status" value="1"/>
</dbReference>
<dbReference type="EMBL" id="FOSF01000017">
    <property type="protein sequence ID" value="SFK04445.1"/>
    <property type="molecule type" value="Genomic_DNA"/>
</dbReference>
<proteinExistence type="predicted"/>
<sequence>MENNNSALEEIQAHLAEIEHKHDIRIIFAIESGSRAWGFASPDSDYDVRYIYVKHPEAYFNLGKSEDSFEYYPAPEMDMVGWDLGKYLKLIYKSNSVAFEWANSPIVYRKTDEWEQIADLIEDYFNPKASIYHYYGEGAHIFKANENNSTISYKSYLYILRVILAARYIKRHSKVPPMPFGDLVEDNLPPEQKTSVTEILELKAKIKEKDQEKRYADLDAFISAELPGLKAYAESLTPGEQKDIAPLNKIFFSAVIKDFWGRK</sequence>
<dbReference type="InterPro" id="IPR043519">
    <property type="entry name" value="NT_sf"/>
</dbReference>
<keyword evidence="2" id="KW-1185">Reference proteome</keyword>
<dbReference type="RefSeq" id="WP_074840344.1">
    <property type="nucleotide sequence ID" value="NZ_CP047056.1"/>
</dbReference>
<evidence type="ECO:0000313" key="1">
    <source>
        <dbReference type="EMBL" id="SFK04445.1"/>
    </source>
</evidence>
<dbReference type="SUPFAM" id="SSF81301">
    <property type="entry name" value="Nucleotidyltransferase"/>
    <property type="match status" value="1"/>
</dbReference>
<organism evidence="1 2">
    <name type="scientific">Succinivibrio dextrinosolvens</name>
    <dbReference type="NCBI Taxonomy" id="83771"/>
    <lineage>
        <taxon>Bacteria</taxon>
        <taxon>Pseudomonadati</taxon>
        <taxon>Pseudomonadota</taxon>
        <taxon>Gammaproteobacteria</taxon>
        <taxon>Aeromonadales</taxon>
        <taxon>Succinivibrionaceae</taxon>
        <taxon>Succinivibrio</taxon>
    </lineage>
</organism>
<dbReference type="AlphaFoldDB" id="A0A662Z8Q3"/>
<gene>
    <name evidence="1" type="ORF">SAMN04487865_101730</name>
</gene>
<accession>A0A662Z8Q3</accession>
<evidence type="ECO:0008006" key="3">
    <source>
        <dbReference type="Google" id="ProtNLM"/>
    </source>
</evidence>